<sequence length="132" mass="14301">DTASVIAKIYSISTRESLLNCNKIGTFLTEMLTGLKKSHTQAKMVVAESRRSGANSGQARNDGLQDFREIGRETSTMNCFTTAKFAIQKSITHIEAAEACLRSSNASNLQSGPGIKCLLSFPVKISQIKRSS</sequence>
<protein>
    <submittedName>
        <fullName evidence="1">Uncharacterized protein</fullName>
    </submittedName>
</protein>
<dbReference type="EMBL" id="GAKP01022800">
    <property type="protein sequence ID" value="JAC36152.1"/>
    <property type="molecule type" value="Transcribed_RNA"/>
</dbReference>
<dbReference type="AlphaFoldDB" id="A0A034V1Z1"/>
<organism evidence="1">
    <name type="scientific">Bactrocera dorsalis</name>
    <name type="common">Oriental fruit fly</name>
    <name type="synonym">Dacus dorsalis</name>
    <dbReference type="NCBI Taxonomy" id="27457"/>
    <lineage>
        <taxon>Eukaryota</taxon>
        <taxon>Metazoa</taxon>
        <taxon>Ecdysozoa</taxon>
        <taxon>Arthropoda</taxon>
        <taxon>Hexapoda</taxon>
        <taxon>Insecta</taxon>
        <taxon>Pterygota</taxon>
        <taxon>Neoptera</taxon>
        <taxon>Endopterygota</taxon>
        <taxon>Diptera</taxon>
        <taxon>Brachycera</taxon>
        <taxon>Muscomorpha</taxon>
        <taxon>Tephritoidea</taxon>
        <taxon>Tephritidae</taxon>
        <taxon>Bactrocera</taxon>
        <taxon>Bactrocera</taxon>
    </lineage>
</organism>
<name>A0A034V1Z1_BACDO</name>
<accession>A0A034V1Z1</accession>
<evidence type="ECO:0000313" key="1">
    <source>
        <dbReference type="EMBL" id="JAC36152.1"/>
    </source>
</evidence>
<feature type="non-terminal residue" evidence="1">
    <location>
        <position position="1"/>
    </location>
</feature>
<reference evidence="1" key="1">
    <citation type="journal article" date="2014" name="BMC Genomics">
        <title>Characterizing the developmental transcriptome of the oriental fruit fly, Bactrocera dorsalis (Diptera: Tephritidae) through comparative genomic analysis with Drosophila melanogaster utilizing modENCODE datasets.</title>
        <authorList>
            <person name="Geib S.M."/>
            <person name="Calla B."/>
            <person name="Hall B."/>
            <person name="Hou S."/>
            <person name="Manoukis N.C."/>
        </authorList>
    </citation>
    <scope>NUCLEOTIDE SEQUENCE</scope>
    <source>
        <strain evidence="1">Punador</strain>
    </source>
</reference>
<proteinExistence type="predicted"/>